<dbReference type="EMBL" id="CP045929">
    <property type="protein sequence ID" value="QGK70730.1"/>
    <property type="molecule type" value="Genomic_DNA"/>
</dbReference>
<dbReference type="Gene3D" id="3.20.20.30">
    <property type="entry name" value="Luciferase-like domain"/>
    <property type="match status" value="2"/>
</dbReference>
<sequence length="277" mass="29544">MTKIDFGPVGVALNVSDDDSYVAEAAELETLGYSSVWLPGGELDSLERLADLLAATRTVPVAPAIIPPDVYADDAVAAVYARLERTHPGRFIVGLGSPHRPRQLRALNDYLDRLDAADPPVPAERRILAALGPRNLELARDRAAGAVPLLVTPGYTAWAREILGAESTLVVYQLAVADTDPHRARRTAREPTLRGLLGVGGYADNARRMGFSDQDIAELSDRLVDGLIGWGDETAIAGRVQDHLNSGADHVVLGDDDQPGAIEVARQLAPRLAKTAG</sequence>
<evidence type="ECO:0000313" key="3">
    <source>
        <dbReference type="Proteomes" id="UP000371041"/>
    </source>
</evidence>
<dbReference type="InterPro" id="IPR011251">
    <property type="entry name" value="Luciferase-like_dom"/>
</dbReference>
<name>A0A5Q3QA40_9PSEU</name>
<dbReference type="AlphaFoldDB" id="A0A5Q3QA40"/>
<reference evidence="3" key="1">
    <citation type="submission" date="2019-11" db="EMBL/GenBank/DDBJ databases">
        <title>The complete genome sequence of Saccharopolyspora sp. E2A.</title>
        <authorList>
            <person name="Zhang G."/>
        </authorList>
    </citation>
    <scope>NUCLEOTIDE SEQUENCE [LARGE SCALE GENOMIC DNA]</scope>
    <source>
        <strain evidence="3">E2A</strain>
    </source>
</reference>
<dbReference type="InterPro" id="IPR019922">
    <property type="entry name" value="Lucif-like_OxRdatse_MSMEG_4141"/>
</dbReference>
<keyword evidence="3" id="KW-1185">Reference proteome</keyword>
<organism evidence="2 3">
    <name type="scientific">Allosaccharopolyspora coralli</name>
    <dbReference type="NCBI Taxonomy" id="2665642"/>
    <lineage>
        <taxon>Bacteria</taxon>
        <taxon>Bacillati</taxon>
        <taxon>Actinomycetota</taxon>
        <taxon>Actinomycetes</taxon>
        <taxon>Pseudonocardiales</taxon>
        <taxon>Pseudonocardiaceae</taxon>
        <taxon>Allosaccharopolyspora</taxon>
    </lineage>
</organism>
<gene>
    <name evidence="2" type="ORF">GIY23_15485</name>
</gene>
<dbReference type="InterPro" id="IPR036661">
    <property type="entry name" value="Luciferase-like_sf"/>
</dbReference>
<dbReference type="RefSeq" id="WP_154077311.1">
    <property type="nucleotide sequence ID" value="NZ_CP045929.1"/>
</dbReference>
<dbReference type="Proteomes" id="UP000371041">
    <property type="component" value="Chromosome"/>
</dbReference>
<dbReference type="KEGG" id="sace:GIY23_15485"/>
<evidence type="ECO:0000259" key="1">
    <source>
        <dbReference type="Pfam" id="PF00296"/>
    </source>
</evidence>
<accession>A0A5Q3QA40</accession>
<dbReference type="NCBIfam" id="TIGR03620">
    <property type="entry name" value="F420_MSMEG_4141"/>
    <property type="match status" value="1"/>
</dbReference>
<feature type="domain" description="Luciferase-like" evidence="1">
    <location>
        <begin position="22"/>
        <end position="107"/>
    </location>
</feature>
<dbReference type="Pfam" id="PF00296">
    <property type="entry name" value="Bac_luciferase"/>
    <property type="match status" value="1"/>
</dbReference>
<evidence type="ECO:0000313" key="2">
    <source>
        <dbReference type="EMBL" id="QGK70730.1"/>
    </source>
</evidence>
<dbReference type="SUPFAM" id="SSF51679">
    <property type="entry name" value="Bacterial luciferase-like"/>
    <property type="match status" value="1"/>
</dbReference>
<protein>
    <submittedName>
        <fullName evidence="2">TIGR03620 family F420-dependent LLM class oxidoreductase</fullName>
    </submittedName>
</protein>
<dbReference type="GO" id="GO:0016705">
    <property type="term" value="F:oxidoreductase activity, acting on paired donors, with incorporation or reduction of molecular oxygen"/>
    <property type="evidence" value="ECO:0007669"/>
    <property type="project" value="InterPro"/>
</dbReference>
<proteinExistence type="predicted"/>